<evidence type="ECO:0000259" key="2">
    <source>
        <dbReference type="PROSITE" id="PS50844"/>
    </source>
</evidence>
<dbReference type="InterPro" id="IPR036732">
    <property type="entry name" value="AFP_Neu5c_C_sf"/>
</dbReference>
<name>A0A381Y449_9ZZZZ</name>
<dbReference type="Gene3D" id="3.20.20.150">
    <property type="entry name" value="Divalent-metal-dependent TIM barrel enzymes"/>
    <property type="match status" value="1"/>
</dbReference>
<dbReference type="InterPro" id="IPR013132">
    <property type="entry name" value="PseI/NeuA/B-like_N"/>
</dbReference>
<dbReference type="InterPro" id="IPR036237">
    <property type="entry name" value="Xyl_isomerase-like_sf"/>
</dbReference>
<dbReference type="Gene3D" id="3.10.580.10">
    <property type="entry name" value="CBS-domain"/>
    <property type="match status" value="1"/>
</dbReference>
<dbReference type="PANTHER" id="PTHR42966">
    <property type="entry name" value="N-ACETYLNEURAMINATE SYNTHASE"/>
    <property type="match status" value="1"/>
</dbReference>
<dbReference type="SUPFAM" id="SSF54631">
    <property type="entry name" value="CBS-domain pair"/>
    <property type="match status" value="1"/>
</dbReference>
<organism evidence="4">
    <name type="scientific">marine metagenome</name>
    <dbReference type="NCBI Taxonomy" id="408172"/>
    <lineage>
        <taxon>unclassified sequences</taxon>
        <taxon>metagenomes</taxon>
        <taxon>ecological metagenomes</taxon>
    </lineage>
</organism>
<evidence type="ECO:0000313" key="4">
    <source>
        <dbReference type="EMBL" id="SVA71859.1"/>
    </source>
</evidence>
<evidence type="ECO:0000256" key="1">
    <source>
        <dbReference type="ARBA" id="ARBA00023122"/>
    </source>
</evidence>
<dbReference type="SMART" id="SM00858">
    <property type="entry name" value="SAF"/>
    <property type="match status" value="1"/>
</dbReference>
<dbReference type="PROSITE" id="PS51371">
    <property type="entry name" value="CBS"/>
    <property type="match status" value="1"/>
</dbReference>
<dbReference type="InterPro" id="IPR046342">
    <property type="entry name" value="CBS_dom_sf"/>
</dbReference>
<dbReference type="PANTHER" id="PTHR42966:SF3">
    <property type="entry name" value="BLR5971 PROTEIN"/>
    <property type="match status" value="1"/>
</dbReference>
<dbReference type="InterPro" id="IPR006190">
    <property type="entry name" value="SAF_AFP_Neu5Ac"/>
</dbReference>
<evidence type="ECO:0000259" key="3">
    <source>
        <dbReference type="PROSITE" id="PS51371"/>
    </source>
</evidence>
<evidence type="ECO:0008006" key="5">
    <source>
        <dbReference type="Google" id="ProtNLM"/>
    </source>
</evidence>
<dbReference type="Gene3D" id="3.20.20.70">
    <property type="entry name" value="Aldolase class I"/>
    <property type="match status" value="1"/>
</dbReference>
<dbReference type="InterPro" id="IPR013022">
    <property type="entry name" value="Xyl_isomerase-like_TIM-brl"/>
</dbReference>
<dbReference type="GO" id="GO:0047444">
    <property type="term" value="F:N-acylneuraminate-9-phosphate synthase activity"/>
    <property type="evidence" value="ECO:0007669"/>
    <property type="project" value="TreeGrafter"/>
</dbReference>
<dbReference type="AlphaFoldDB" id="A0A381Y449"/>
<dbReference type="InterPro" id="IPR013785">
    <property type="entry name" value="Aldolase_TIM"/>
</dbReference>
<keyword evidence="1" id="KW-0129">CBS domain</keyword>
<protein>
    <recommendedName>
        <fullName evidence="5">AFP-like domain-containing protein</fullName>
    </recommendedName>
</protein>
<reference evidence="4" key="1">
    <citation type="submission" date="2018-05" db="EMBL/GenBank/DDBJ databases">
        <authorList>
            <person name="Lanie J.A."/>
            <person name="Ng W.-L."/>
            <person name="Kazmierczak K.M."/>
            <person name="Andrzejewski T.M."/>
            <person name="Davidsen T.M."/>
            <person name="Wayne K.J."/>
            <person name="Tettelin H."/>
            <person name="Glass J.I."/>
            <person name="Rusch D."/>
            <person name="Podicherti R."/>
            <person name="Tsui H.-C.T."/>
            <person name="Winkler M.E."/>
        </authorList>
    </citation>
    <scope>NUCLEOTIDE SEQUENCE</scope>
</reference>
<dbReference type="CDD" id="cd11615">
    <property type="entry name" value="SAF_NeuB_like"/>
    <property type="match status" value="1"/>
</dbReference>
<dbReference type="InterPro" id="IPR057736">
    <property type="entry name" value="SAF_PseI/NeuA/NeuB"/>
</dbReference>
<dbReference type="Pfam" id="PF01261">
    <property type="entry name" value="AP_endonuc_2"/>
    <property type="match status" value="1"/>
</dbReference>
<dbReference type="SUPFAM" id="SSF51658">
    <property type="entry name" value="Xylose isomerase-like"/>
    <property type="match status" value="1"/>
</dbReference>
<dbReference type="Pfam" id="PF08666">
    <property type="entry name" value="SAF"/>
    <property type="match status" value="1"/>
</dbReference>
<accession>A0A381Y449</accession>
<dbReference type="PROSITE" id="PS50844">
    <property type="entry name" value="AFP_LIKE"/>
    <property type="match status" value="1"/>
</dbReference>
<feature type="domain" description="AFP-like" evidence="2">
    <location>
        <begin position="405"/>
        <end position="463"/>
    </location>
</feature>
<dbReference type="SUPFAM" id="SSF51569">
    <property type="entry name" value="Aldolase"/>
    <property type="match status" value="1"/>
</dbReference>
<proteinExistence type="predicted"/>
<dbReference type="InterPro" id="IPR000644">
    <property type="entry name" value="CBS_dom"/>
</dbReference>
<dbReference type="EMBL" id="UINC01017360">
    <property type="protein sequence ID" value="SVA71859.1"/>
    <property type="molecule type" value="Genomic_DNA"/>
</dbReference>
<dbReference type="SUPFAM" id="SSF51269">
    <property type="entry name" value="AFP III-like domain"/>
    <property type="match status" value="1"/>
</dbReference>
<sequence>MIIERNISSYIVFHEDSLLKALEKISENKSHIIFSVTENGVLEGVLSDGDLRRWLVERNGVDLDKRVFELSNKVFVSGRIDENPQTYASRLSEKITFLPILDHQDRLVAIAFRGNEKIQIENYKIDSESPAFIIAEIGNNHNGSLQLAKKLVDEAVRTDANCAKFQMRSLKTLYRNQGKADDPSADLGTQYTLDLLSRFQLKEEEFIEVFDYCKEKGIIPLCTPSDMVSLEVLERYGLPAYKIASADLTNHDLLRALIDTRKPLLCSTGMSSEVEVRQAISLLQEGQAQFVLLHCNSTYPTPIKDVNLEYMDHLRDIGHCPVGYSGHERGINVSLAAVARGAKVIERHFTLDRNMEGNDHRVSLLPDEFTIMVKGIREIEESLGHRHERKLSQGELMNREVLGKSLYTNRPLKKGETISRNDIEIMSPGQGIPPNKISQLVGMCSPRDMREGDIFYISDLKPHSAGPRDFNFQRPFGIPVRYHDFPKLSVMSNLKFVEFHLSYKDMEVDLDQIFKGTYGLEFTVHCPELFANDHILDLCSLDENYRARSIEEVQKVIEVTLKLRRYFKNTEPPLIVINVGGHSQNAPLPTSKRQKLYNLVLESLSKLDQEGVELIPQTMPPFPWHFGGQRFQNLFVDATEISDFCKDNNYRVCLDIAHSKLACNHYKWSFKNFIDKVGPHSALLHIVDAEGVDGEGLQIGEGEVDFSLLGEQLNARATDARFIPEIWQGHKNDGEGFWVALDQLEKWF</sequence>
<gene>
    <name evidence="4" type="ORF">METZ01_LOCUS124713</name>
</gene>
<dbReference type="InterPro" id="IPR013974">
    <property type="entry name" value="SAF"/>
</dbReference>
<dbReference type="InterPro" id="IPR051690">
    <property type="entry name" value="PseI-like"/>
</dbReference>
<dbReference type="Pfam" id="PF03102">
    <property type="entry name" value="NeuB"/>
    <property type="match status" value="1"/>
</dbReference>
<feature type="domain" description="CBS" evidence="3">
    <location>
        <begin position="3"/>
        <end position="63"/>
    </location>
</feature>
<dbReference type="Pfam" id="PF00571">
    <property type="entry name" value="CBS"/>
    <property type="match status" value="1"/>
</dbReference>
<dbReference type="Gene3D" id="3.90.1210.10">
    <property type="entry name" value="Antifreeze-like/N-acetylneuraminic acid synthase C-terminal domain"/>
    <property type="match status" value="1"/>
</dbReference>
<dbReference type="GO" id="GO:0016051">
    <property type="term" value="P:carbohydrate biosynthetic process"/>
    <property type="evidence" value="ECO:0007669"/>
    <property type="project" value="InterPro"/>
</dbReference>